<dbReference type="AlphaFoldDB" id="T1EFJ7"/>
<accession>T1EFJ7</accession>
<dbReference type="InterPro" id="IPR002181">
    <property type="entry name" value="Fibrinogen_a/b/g_C_dom"/>
</dbReference>
<dbReference type="RefSeq" id="XP_009018764.1">
    <property type="nucleotide sequence ID" value="XM_009020516.1"/>
</dbReference>
<dbReference type="InterPro" id="IPR036056">
    <property type="entry name" value="Fibrinogen-like_C"/>
</dbReference>
<dbReference type="eggNOG" id="KOG2579">
    <property type="taxonomic scope" value="Eukaryota"/>
</dbReference>
<dbReference type="Gene3D" id="3.90.215.10">
    <property type="entry name" value="Gamma Fibrinogen, chain A, domain 1"/>
    <property type="match status" value="1"/>
</dbReference>
<dbReference type="InterPro" id="IPR050373">
    <property type="entry name" value="Fibrinogen_C-term_domain"/>
</dbReference>
<evidence type="ECO:0000313" key="3">
    <source>
        <dbReference type="EnsemblMetazoa" id="HelroP112421"/>
    </source>
</evidence>
<dbReference type="PANTHER" id="PTHR19143:SF458">
    <property type="entry name" value="FIBRINOGEN C-TERMINAL DOMAIN-CONTAINING PROTEIN-RELATED"/>
    <property type="match status" value="1"/>
</dbReference>
<dbReference type="PROSITE" id="PS51406">
    <property type="entry name" value="FIBRINOGEN_C_2"/>
    <property type="match status" value="1"/>
</dbReference>
<keyword evidence="4" id="KW-1185">Reference proteome</keyword>
<dbReference type="Pfam" id="PF00147">
    <property type="entry name" value="Fibrinogen_C"/>
    <property type="match status" value="1"/>
</dbReference>
<dbReference type="InterPro" id="IPR014716">
    <property type="entry name" value="Fibrinogen_a/b/g_C_1"/>
</dbReference>
<evidence type="ECO:0000313" key="2">
    <source>
        <dbReference type="EMBL" id="ESO03071.1"/>
    </source>
</evidence>
<reference evidence="2 4" key="2">
    <citation type="journal article" date="2013" name="Nature">
        <title>Insights into bilaterian evolution from three spiralian genomes.</title>
        <authorList>
            <person name="Simakov O."/>
            <person name="Marletaz F."/>
            <person name="Cho S.J."/>
            <person name="Edsinger-Gonzales E."/>
            <person name="Havlak P."/>
            <person name="Hellsten U."/>
            <person name="Kuo D.H."/>
            <person name="Larsson T."/>
            <person name="Lv J."/>
            <person name="Arendt D."/>
            <person name="Savage R."/>
            <person name="Osoegawa K."/>
            <person name="de Jong P."/>
            <person name="Grimwood J."/>
            <person name="Chapman J.A."/>
            <person name="Shapiro H."/>
            <person name="Aerts A."/>
            <person name="Otillar R.P."/>
            <person name="Terry A.Y."/>
            <person name="Boore J.L."/>
            <person name="Grigoriev I.V."/>
            <person name="Lindberg D.R."/>
            <person name="Seaver E.C."/>
            <person name="Weisblat D.A."/>
            <person name="Putnam N.H."/>
            <person name="Rokhsar D.S."/>
        </authorList>
    </citation>
    <scope>NUCLEOTIDE SEQUENCE</scope>
</reference>
<reference evidence="3" key="3">
    <citation type="submission" date="2015-06" db="UniProtKB">
        <authorList>
            <consortium name="EnsemblMetazoa"/>
        </authorList>
    </citation>
    <scope>IDENTIFICATION</scope>
</reference>
<dbReference type="CTD" id="20195349"/>
<name>T1EFJ7_HELRO</name>
<feature type="domain" description="Fibrinogen C-terminal" evidence="1">
    <location>
        <begin position="129"/>
        <end position="339"/>
    </location>
</feature>
<dbReference type="InParanoid" id="T1EFJ7"/>
<dbReference type="CDD" id="cd00087">
    <property type="entry name" value="FReD"/>
    <property type="match status" value="1"/>
</dbReference>
<dbReference type="SUPFAM" id="SSF56496">
    <property type="entry name" value="Fibrinogen C-terminal domain-like"/>
    <property type="match status" value="1"/>
</dbReference>
<dbReference type="EMBL" id="AMQM01004764">
    <property type="status" value="NOT_ANNOTATED_CDS"/>
    <property type="molecule type" value="Genomic_DNA"/>
</dbReference>
<proteinExistence type="predicted"/>
<dbReference type="OrthoDB" id="7972392at2759"/>
<dbReference type="EMBL" id="KB096676">
    <property type="protein sequence ID" value="ESO03071.1"/>
    <property type="molecule type" value="Genomic_DNA"/>
</dbReference>
<gene>
    <name evidence="3" type="primary">20195349</name>
    <name evidence="2" type="ORF">HELRODRAFT_112421</name>
</gene>
<dbReference type="SMART" id="SM00186">
    <property type="entry name" value="FBG"/>
    <property type="match status" value="1"/>
</dbReference>
<dbReference type="KEGG" id="hro:HELRODRAFT_112421"/>
<dbReference type="HOGENOM" id="CLU_038628_1_0_1"/>
<organism evidence="3 4">
    <name type="scientific">Helobdella robusta</name>
    <name type="common">Californian leech</name>
    <dbReference type="NCBI Taxonomy" id="6412"/>
    <lineage>
        <taxon>Eukaryota</taxon>
        <taxon>Metazoa</taxon>
        <taxon>Spiralia</taxon>
        <taxon>Lophotrochozoa</taxon>
        <taxon>Annelida</taxon>
        <taxon>Clitellata</taxon>
        <taxon>Hirudinea</taxon>
        <taxon>Rhynchobdellida</taxon>
        <taxon>Glossiphoniidae</taxon>
        <taxon>Helobdella</taxon>
    </lineage>
</organism>
<dbReference type="GeneID" id="20195349"/>
<dbReference type="Proteomes" id="UP000015101">
    <property type="component" value="Unassembled WGS sequence"/>
</dbReference>
<evidence type="ECO:0000313" key="4">
    <source>
        <dbReference type="Proteomes" id="UP000015101"/>
    </source>
</evidence>
<protein>
    <recommendedName>
        <fullName evidence="1">Fibrinogen C-terminal domain-containing protein</fullName>
    </recommendedName>
</protein>
<evidence type="ECO:0000259" key="1">
    <source>
        <dbReference type="PROSITE" id="PS51406"/>
    </source>
</evidence>
<reference evidence="4" key="1">
    <citation type="submission" date="2012-12" db="EMBL/GenBank/DDBJ databases">
        <authorList>
            <person name="Hellsten U."/>
            <person name="Grimwood J."/>
            <person name="Chapman J.A."/>
            <person name="Shapiro H."/>
            <person name="Aerts A."/>
            <person name="Otillar R.P."/>
            <person name="Terry A.Y."/>
            <person name="Boore J.L."/>
            <person name="Simakov O."/>
            <person name="Marletaz F."/>
            <person name="Cho S.-J."/>
            <person name="Edsinger-Gonzales E."/>
            <person name="Havlak P."/>
            <person name="Kuo D.-H."/>
            <person name="Larsson T."/>
            <person name="Lv J."/>
            <person name="Arendt D."/>
            <person name="Savage R."/>
            <person name="Osoegawa K."/>
            <person name="de Jong P."/>
            <person name="Lindberg D.R."/>
            <person name="Seaver E.C."/>
            <person name="Weisblat D.A."/>
            <person name="Putnam N.H."/>
            <person name="Grigoriev I.V."/>
            <person name="Rokhsar D.S."/>
        </authorList>
    </citation>
    <scope>NUCLEOTIDE SEQUENCE</scope>
</reference>
<dbReference type="EnsemblMetazoa" id="HelroT112421">
    <property type="protein sequence ID" value="HelroP112421"/>
    <property type="gene ID" value="HelroG112421"/>
</dbReference>
<dbReference type="GO" id="GO:0005615">
    <property type="term" value="C:extracellular space"/>
    <property type="evidence" value="ECO:0000318"/>
    <property type="project" value="GO_Central"/>
</dbReference>
<sequence length="339" mass="38727">MAVPLESSNKTNDCLIKHACATTDDNNVISIATSLYDVQYENQWNNYSDTMLAKCAWSCRTVDQCVGFNFRNSRTASGDGVFCHLLLTRPMLYLSRDDCVYYQAGSDLFIVNSSSIKNVTDYLRTVDNLIKFRKLSTCTDENDQTARRVKCSELKFFNSSNVEERCSSYLGNSYWTPIQRRMDGSINFYRNWTDYQLGFGNKGGEFWIGNEKLYQMTTKDNYKLLVVMEDFNNVVRCALYDTFKVDSSSSYYTLTIGGYSGDAGPALQNDQYFSTFDYGGNENLAILFKGGWWYPSEPSTNLNAVYSIGHQEPPYGIYWSTFNVTLNTLKFTEMKIAIV</sequence>
<dbReference type="STRING" id="6412.T1EFJ7"/>
<dbReference type="PANTHER" id="PTHR19143">
    <property type="entry name" value="FIBRINOGEN/TENASCIN/ANGIOPOEITIN"/>
    <property type="match status" value="1"/>
</dbReference>
<dbReference type="OMA" id="CTDENDQ"/>